<dbReference type="EMBL" id="JACCAE010000001">
    <property type="protein sequence ID" value="NYF98900.1"/>
    <property type="molecule type" value="Genomic_DNA"/>
</dbReference>
<accession>A0A852VU28</accession>
<gene>
    <name evidence="2" type="ORF">BJY20_002292</name>
</gene>
<keyword evidence="1" id="KW-0472">Membrane</keyword>
<evidence type="ECO:0000313" key="3">
    <source>
        <dbReference type="Proteomes" id="UP000554054"/>
    </source>
</evidence>
<feature type="transmembrane region" description="Helical" evidence="1">
    <location>
        <begin position="115"/>
        <end position="134"/>
    </location>
</feature>
<sequence length="169" mass="18156">MYLTHVRGTPRTPESAASRISAYVYGNILVLAALVPVTLSRTYWGIAIVAGVALSTYIAHIFAHALVQNVHAGRELTRSERLTLLPDAMPIVTSAALPCAILATAGLHWTDPRNVQLLAEVVILIRIALIVFVVERFQGNKPSGGTLVFSVVIALLAAVIVVIKVFLTH</sequence>
<keyword evidence="1" id="KW-1133">Transmembrane helix</keyword>
<dbReference type="Proteomes" id="UP000554054">
    <property type="component" value="Unassembled WGS sequence"/>
</dbReference>
<dbReference type="RefSeq" id="WP_185991662.1">
    <property type="nucleotide sequence ID" value="NZ_JACCAE010000001.1"/>
</dbReference>
<name>A0A852VU28_9MICO</name>
<feature type="transmembrane region" description="Helical" evidence="1">
    <location>
        <begin position="146"/>
        <end position="167"/>
    </location>
</feature>
<organism evidence="2 3">
    <name type="scientific">Janibacter cremeus</name>
    <dbReference type="NCBI Taxonomy" id="1285192"/>
    <lineage>
        <taxon>Bacteria</taxon>
        <taxon>Bacillati</taxon>
        <taxon>Actinomycetota</taxon>
        <taxon>Actinomycetes</taxon>
        <taxon>Micrococcales</taxon>
        <taxon>Intrasporangiaceae</taxon>
        <taxon>Janibacter</taxon>
    </lineage>
</organism>
<keyword evidence="1" id="KW-0812">Transmembrane</keyword>
<evidence type="ECO:0000313" key="2">
    <source>
        <dbReference type="EMBL" id="NYF98900.1"/>
    </source>
</evidence>
<dbReference type="AlphaFoldDB" id="A0A852VU28"/>
<comment type="caution">
    <text evidence="2">The sequence shown here is derived from an EMBL/GenBank/DDBJ whole genome shotgun (WGS) entry which is preliminary data.</text>
</comment>
<proteinExistence type="predicted"/>
<reference evidence="2 3" key="1">
    <citation type="submission" date="2020-07" db="EMBL/GenBank/DDBJ databases">
        <title>Sequencing the genomes of 1000 actinobacteria strains.</title>
        <authorList>
            <person name="Klenk H.-P."/>
        </authorList>
    </citation>
    <scope>NUCLEOTIDE SEQUENCE [LARGE SCALE GENOMIC DNA]</scope>
    <source>
        <strain evidence="2 3">DSM 26154</strain>
    </source>
</reference>
<feature type="transmembrane region" description="Helical" evidence="1">
    <location>
        <begin position="88"/>
        <end position="109"/>
    </location>
</feature>
<evidence type="ECO:0000256" key="1">
    <source>
        <dbReference type="SAM" id="Phobius"/>
    </source>
</evidence>
<keyword evidence="3" id="KW-1185">Reference proteome</keyword>
<feature type="transmembrane region" description="Helical" evidence="1">
    <location>
        <begin position="43"/>
        <end position="67"/>
    </location>
</feature>
<protein>
    <submittedName>
        <fullName evidence="2">Putative membrane protein</fullName>
    </submittedName>
</protein>
<feature type="transmembrane region" description="Helical" evidence="1">
    <location>
        <begin position="20"/>
        <end position="37"/>
    </location>
</feature>